<evidence type="ECO:0000313" key="3">
    <source>
        <dbReference type="Proteomes" id="UP000629468"/>
    </source>
</evidence>
<proteinExistence type="predicted"/>
<protein>
    <submittedName>
        <fullName evidence="2">Uncharacterized protein</fullName>
    </submittedName>
</protein>
<reference evidence="2 3" key="1">
    <citation type="journal article" name="Sci. Rep.">
        <title>Telomere-to-telomere assembled and centromere annotated genomes of the two main subspecies of the button mushroom Agaricus bisporus reveal especially polymorphic chromosome ends.</title>
        <authorList>
            <person name="Sonnenberg A.S.M."/>
            <person name="Sedaghat-Telgerd N."/>
            <person name="Lavrijssen B."/>
            <person name="Ohm R.A."/>
            <person name="Hendrickx P.M."/>
            <person name="Scholtmeijer K."/>
            <person name="Baars J.J.P."/>
            <person name="van Peer A."/>
        </authorList>
    </citation>
    <scope>NUCLEOTIDE SEQUENCE [LARGE SCALE GENOMIC DNA]</scope>
    <source>
        <strain evidence="2 3">H119_p4</strain>
    </source>
</reference>
<dbReference type="Proteomes" id="UP000629468">
    <property type="component" value="Unassembled WGS sequence"/>
</dbReference>
<evidence type="ECO:0000256" key="1">
    <source>
        <dbReference type="SAM" id="MobiDB-lite"/>
    </source>
</evidence>
<name>A0A8H7C137_AGABI</name>
<comment type="caution">
    <text evidence="2">The sequence shown here is derived from an EMBL/GenBank/DDBJ whole genome shotgun (WGS) entry which is preliminary data.</text>
</comment>
<sequence length="108" mass="11654">MCDTCTPLHYKDIKGTSSMPNQSAITSYTYDSIAALVRTADRSPLSLHHTSTAGHIDSKKTGSQFGQTVPKDVGKKYDAGNVGCCCFHAFSVHLPPNLISTRLLVLVK</sequence>
<dbReference type="AlphaFoldDB" id="A0A8H7C137"/>
<accession>A0A8H7C137</accession>
<gene>
    <name evidence="2" type="ORF">Agabi119p4_10746</name>
</gene>
<organism evidence="2 3">
    <name type="scientific">Agaricus bisporus var. burnettii</name>
    <dbReference type="NCBI Taxonomy" id="192524"/>
    <lineage>
        <taxon>Eukaryota</taxon>
        <taxon>Fungi</taxon>
        <taxon>Dikarya</taxon>
        <taxon>Basidiomycota</taxon>
        <taxon>Agaricomycotina</taxon>
        <taxon>Agaricomycetes</taxon>
        <taxon>Agaricomycetidae</taxon>
        <taxon>Agaricales</taxon>
        <taxon>Agaricineae</taxon>
        <taxon>Agaricaceae</taxon>
        <taxon>Agaricus</taxon>
    </lineage>
</organism>
<evidence type="ECO:0000313" key="2">
    <source>
        <dbReference type="EMBL" id="KAF7760070.1"/>
    </source>
</evidence>
<feature type="region of interest" description="Disordered" evidence="1">
    <location>
        <begin position="48"/>
        <end position="67"/>
    </location>
</feature>
<dbReference type="EMBL" id="JABXXO010000015">
    <property type="protein sequence ID" value="KAF7760070.1"/>
    <property type="molecule type" value="Genomic_DNA"/>
</dbReference>